<dbReference type="Proteomes" id="UP001056539">
    <property type="component" value="Chromosome"/>
</dbReference>
<dbReference type="GO" id="GO:0015935">
    <property type="term" value="C:small ribosomal subunit"/>
    <property type="evidence" value="ECO:0007669"/>
    <property type="project" value="InterPro"/>
</dbReference>
<evidence type="ECO:0000313" key="11">
    <source>
        <dbReference type="Proteomes" id="UP001056539"/>
    </source>
</evidence>
<organism evidence="10 11">
    <name type="scientific">Thermospira aquatica</name>
    <dbReference type="NCBI Taxonomy" id="2828656"/>
    <lineage>
        <taxon>Bacteria</taxon>
        <taxon>Pseudomonadati</taxon>
        <taxon>Spirochaetota</taxon>
        <taxon>Spirochaetia</taxon>
        <taxon>Brevinematales</taxon>
        <taxon>Thermospiraceae</taxon>
        <taxon>Thermospira</taxon>
    </lineage>
</organism>
<dbReference type="PANTHER" id="PTHR11831:SF4">
    <property type="entry name" value="SMALL RIBOSOMAL SUBUNIT PROTEIN US4M"/>
    <property type="match status" value="1"/>
</dbReference>
<dbReference type="Gene3D" id="3.10.290.10">
    <property type="entry name" value="RNA-binding S4 domain"/>
    <property type="match status" value="1"/>
</dbReference>
<keyword evidence="2 7" id="KW-0699">rRNA-binding</keyword>
<sequence length="212" mass="23962">MGRYTGPSCRLCRREGVKLYIKGERCLSPKCAIERRKASPAPGMHGKDRKKPTEYGVQLREKQKVKRYYGVYERQFKKYFEMATHHKGVTGEMLLQYLERRLDNVVYVSGFALSHKAARQLVRHGHVLVNGEKVDIPSVIVKVGDVVSLAPGSEKIDMVVRALETASSKTLPTWLEIDLSKVKATVKSLPTRAEMCQGILVNEQAIVELYSK</sequence>
<feature type="domain" description="RNA-binding S4" evidence="8">
    <location>
        <begin position="100"/>
        <end position="164"/>
    </location>
</feature>
<keyword evidence="3 7" id="KW-0694">RNA-binding</keyword>
<dbReference type="InterPro" id="IPR036986">
    <property type="entry name" value="S4_RNA-bd_sf"/>
</dbReference>
<dbReference type="SMART" id="SM00363">
    <property type="entry name" value="S4"/>
    <property type="match status" value="1"/>
</dbReference>
<dbReference type="HAMAP" id="MF_01306_B">
    <property type="entry name" value="Ribosomal_uS4_B"/>
    <property type="match status" value="1"/>
</dbReference>
<dbReference type="InterPro" id="IPR022801">
    <property type="entry name" value="Ribosomal_uS4"/>
</dbReference>
<accession>A0AAX3B9W4</accession>
<keyword evidence="4 7" id="KW-0689">Ribosomal protein</keyword>
<evidence type="ECO:0000256" key="2">
    <source>
        <dbReference type="ARBA" id="ARBA00022730"/>
    </source>
</evidence>
<evidence type="ECO:0000256" key="6">
    <source>
        <dbReference type="ARBA" id="ARBA00035254"/>
    </source>
</evidence>
<dbReference type="GO" id="GO:0003735">
    <property type="term" value="F:structural constituent of ribosome"/>
    <property type="evidence" value="ECO:0007669"/>
    <property type="project" value="InterPro"/>
</dbReference>
<dbReference type="NCBIfam" id="TIGR01017">
    <property type="entry name" value="rpsD_bact"/>
    <property type="match status" value="1"/>
</dbReference>
<dbReference type="PANTHER" id="PTHR11831">
    <property type="entry name" value="30S 40S RIBOSOMAL PROTEIN"/>
    <property type="match status" value="1"/>
</dbReference>
<reference evidence="10" key="1">
    <citation type="submission" date="2021-04" db="EMBL/GenBank/DDBJ databases">
        <authorList>
            <person name="Postec A."/>
        </authorList>
    </citation>
    <scope>NUCLEOTIDE SEQUENCE</scope>
    <source>
        <strain evidence="10">F1F22</strain>
    </source>
</reference>
<comment type="similarity">
    <text evidence="1 7">Belongs to the universal ribosomal protein uS4 family.</text>
</comment>
<evidence type="ECO:0000259" key="9">
    <source>
        <dbReference type="SMART" id="SM01390"/>
    </source>
</evidence>
<dbReference type="NCBIfam" id="NF003717">
    <property type="entry name" value="PRK05327.1"/>
    <property type="match status" value="1"/>
</dbReference>
<dbReference type="Gene3D" id="1.10.1050.10">
    <property type="entry name" value="Ribosomal Protein S4 Delta 41, Chain A, domain 1"/>
    <property type="match status" value="1"/>
</dbReference>
<evidence type="ECO:0000256" key="3">
    <source>
        <dbReference type="ARBA" id="ARBA00022884"/>
    </source>
</evidence>
<dbReference type="RefSeq" id="WP_271434188.1">
    <property type="nucleotide sequence ID" value="NZ_CP073355.1"/>
</dbReference>
<dbReference type="EMBL" id="CP073355">
    <property type="protein sequence ID" value="URA09062.1"/>
    <property type="molecule type" value="Genomic_DNA"/>
</dbReference>
<dbReference type="GO" id="GO:0006412">
    <property type="term" value="P:translation"/>
    <property type="evidence" value="ECO:0007669"/>
    <property type="project" value="UniProtKB-UniRule"/>
</dbReference>
<evidence type="ECO:0000256" key="5">
    <source>
        <dbReference type="ARBA" id="ARBA00023274"/>
    </source>
</evidence>
<evidence type="ECO:0000256" key="7">
    <source>
        <dbReference type="HAMAP-Rule" id="MF_01306"/>
    </source>
</evidence>
<dbReference type="SUPFAM" id="SSF55174">
    <property type="entry name" value="Alpha-L RNA-binding motif"/>
    <property type="match status" value="1"/>
</dbReference>
<feature type="domain" description="Small ribosomal subunit protein uS4 N-terminal" evidence="9">
    <location>
        <begin position="3"/>
        <end position="99"/>
    </location>
</feature>
<dbReference type="KEGG" id="taqu:KDW03_06020"/>
<dbReference type="InterPro" id="IPR001912">
    <property type="entry name" value="Ribosomal_uS4_N"/>
</dbReference>
<name>A0AAX3B9W4_9SPIR</name>
<protein>
    <recommendedName>
        <fullName evidence="6 7">Small ribosomal subunit protein uS4</fullName>
    </recommendedName>
</protein>
<gene>
    <name evidence="7 10" type="primary">rpsD</name>
    <name evidence="10" type="ORF">KDW03_06020</name>
</gene>
<proteinExistence type="inferred from homology"/>
<evidence type="ECO:0000313" key="10">
    <source>
        <dbReference type="EMBL" id="URA09062.1"/>
    </source>
</evidence>
<evidence type="ECO:0000259" key="8">
    <source>
        <dbReference type="SMART" id="SM00363"/>
    </source>
</evidence>
<dbReference type="FunFam" id="1.10.1050.10:FF:000001">
    <property type="entry name" value="30S ribosomal protein S4"/>
    <property type="match status" value="1"/>
</dbReference>
<dbReference type="FunFam" id="3.10.290.10:FF:000001">
    <property type="entry name" value="30S ribosomal protein S4"/>
    <property type="match status" value="1"/>
</dbReference>
<dbReference type="Pfam" id="PF01479">
    <property type="entry name" value="S4"/>
    <property type="match status" value="1"/>
</dbReference>
<dbReference type="GO" id="GO:0019843">
    <property type="term" value="F:rRNA binding"/>
    <property type="evidence" value="ECO:0007669"/>
    <property type="project" value="UniProtKB-UniRule"/>
</dbReference>
<keyword evidence="11" id="KW-1185">Reference proteome</keyword>
<dbReference type="AlphaFoldDB" id="A0AAX3B9W4"/>
<comment type="function">
    <text evidence="7">One of the primary rRNA binding proteins, it binds directly to 16S rRNA where it nucleates assembly of the body of the 30S subunit.</text>
</comment>
<dbReference type="InterPro" id="IPR002942">
    <property type="entry name" value="S4_RNA-bd"/>
</dbReference>
<dbReference type="PROSITE" id="PS50889">
    <property type="entry name" value="S4"/>
    <property type="match status" value="1"/>
</dbReference>
<comment type="subunit">
    <text evidence="7">Part of the 30S ribosomal subunit. Contacts protein S5. The interaction surface between S4 and S5 is involved in control of translational fidelity.</text>
</comment>
<dbReference type="InterPro" id="IPR005709">
    <property type="entry name" value="Ribosomal_uS4_bac-type"/>
</dbReference>
<evidence type="ECO:0000256" key="4">
    <source>
        <dbReference type="ARBA" id="ARBA00022980"/>
    </source>
</evidence>
<comment type="function">
    <text evidence="7">With S5 and S12 plays an important role in translational accuracy.</text>
</comment>
<dbReference type="SMART" id="SM01390">
    <property type="entry name" value="Ribosomal_S4"/>
    <property type="match status" value="1"/>
</dbReference>
<dbReference type="GO" id="GO:0042274">
    <property type="term" value="P:ribosomal small subunit biogenesis"/>
    <property type="evidence" value="ECO:0007669"/>
    <property type="project" value="TreeGrafter"/>
</dbReference>
<keyword evidence="5 7" id="KW-0687">Ribonucleoprotein</keyword>
<dbReference type="CDD" id="cd00165">
    <property type="entry name" value="S4"/>
    <property type="match status" value="1"/>
</dbReference>
<evidence type="ECO:0000256" key="1">
    <source>
        <dbReference type="ARBA" id="ARBA00007465"/>
    </source>
</evidence>
<reference evidence="10" key="2">
    <citation type="submission" date="2022-06" db="EMBL/GenBank/DDBJ databases">
        <title>Thermospira aquatica gen. nov., sp. nov.</title>
        <authorList>
            <person name="Ben Ali Gam Z."/>
            <person name="Labat M."/>
        </authorList>
    </citation>
    <scope>NUCLEOTIDE SEQUENCE</scope>
    <source>
        <strain evidence="10">F1F22</strain>
    </source>
</reference>
<dbReference type="Pfam" id="PF00163">
    <property type="entry name" value="Ribosomal_S4"/>
    <property type="match status" value="1"/>
</dbReference>